<gene>
    <name evidence="1" type="ORF">LVY65_00780</name>
</gene>
<organism evidence="1 2">
    <name type="scientific">Sphingomonas cremea</name>
    <dbReference type="NCBI Taxonomy" id="2904799"/>
    <lineage>
        <taxon>Bacteria</taxon>
        <taxon>Pseudomonadati</taxon>
        <taxon>Pseudomonadota</taxon>
        <taxon>Alphaproteobacteria</taxon>
        <taxon>Sphingomonadales</taxon>
        <taxon>Sphingomonadaceae</taxon>
        <taxon>Sphingomonas</taxon>
    </lineage>
</organism>
<name>A0A9X1QKH3_9SPHN</name>
<dbReference type="Proteomes" id="UP001139410">
    <property type="component" value="Unassembled WGS sequence"/>
</dbReference>
<keyword evidence="2" id="KW-1185">Reference proteome</keyword>
<proteinExistence type="predicted"/>
<sequence>MSAENDRAFHLERAEHCRKMAEEAGDLAVRHLHEQLAQFHEAEARRSAAEMATDQDLI</sequence>
<reference evidence="1" key="1">
    <citation type="submission" date="2022-01" db="EMBL/GenBank/DDBJ databases">
        <authorList>
            <person name="Jo J.-H."/>
            <person name="Im W.-T."/>
        </authorList>
    </citation>
    <scope>NUCLEOTIDE SEQUENCE</scope>
    <source>
        <strain evidence="1">G124</strain>
    </source>
</reference>
<dbReference type="EMBL" id="JAKFGM010000001">
    <property type="protein sequence ID" value="MCF2513603.1"/>
    <property type="molecule type" value="Genomic_DNA"/>
</dbReference>
<dbReference type="AlphaFoldDB" id="A0A9X1QKH3"/>
<evidence type="ECO:0000313" key="1">
    <source>
        <dbReference type="EMBL" id="MCF2513603.1"/>
    </source>
</evidence>
<dbReference type="RefSeq" id="WP_235066111.1">
    <property type="nucleotide sequence ID" value="NZ_JAKFGM010000001.1"/>
</dbReference>
<protein>
    <submittedName>
        <fullName evidence="1">Uncharacterized protein</fullName>
    </submittedName>
</protein>
<evidence type="ECO:0000313" key="2">
    <source>
        <dbReference type="Proteomes" id="UP001139410"/>
    </source>
</evidence>
<comment type="caution">
    <text evidence="1">The sequence shown here is derived from an EMBL/GenBank/DDBJ whole genome shotgun (WGS) entry which is preliminary data.</text>
</comment>
<accession>A0A9X1QKH3</accession>